<dbReference type="InterPro" id="IPR018359">
    <property type="entry name" value="Bromodomain_CS"/>
</dbReference>
<name>A0AAN6DBS4_9ASCO</name>
<keyword evidence="4 8" id="KW-0103">Bromodomain</keyword>
<feature type="compositionally biased region" description="Basic and acidic residues" evidence="9">
    <location>
        <begin position="654"/>
        <end position="665"/>
    </location>
</feature>
<evidence type="ECO:0000313" key="12">
    <source>
        <dbReference type="Proteomes" id="UP000738402"/>
    </source>
</evidence>
<dbReference type="SUPFAM" id="SSF47370">
    <property type="entry name" value="Bromodomain"/>
    <property type="match status" value="1"/>
</dbReference>
<dbReference type="Proteomes" id="UP000738402">
    <property type="component" value="Unassembled WGS sequence"/>
</dbReference>
<evidence type="ECO:0000256" key="4">
    <source>
        <dbReference type="ARBA" id="ARBA00023117"/>
    </source>
</evidence>
<keyword evidence="5" id="KW-0804">Transcription</keyword>
<dbReference type="PROSITE" id="PS00633">
    <property type="entry name" value="BROMODOMAIN_1"/>
    <property type="match status" value="1"/>
</dbReference>
<dbReference type="GO" id="GO:0006325">
    <property type="term" value="P:chromatin organization"/>
    <property type="evidence" value="ECO:0007669"/>
    <property type="project" value="UniProtKB-ARBA"/>
</dbReference>
<feature type="compositionally biased region" description="Polar residues" evidence="9">
    <location>
        <begin position="588"/>
        <end position="597"/>
    </location>
</feature>
<gene>
    <name evidence="11" type="ORF">KL933_000238</name>
</gene>
<dbReference type="AlphaFoldDB" id="A0AAN6DBS4"/>
<protein>
    <recommendedName>
        <fullName evidence="7">SAGA complex subunit Spt7</fullName>
    </recommendedName>
</protein>
<feature type="compositionally biased region" description="Acidic residues" evidence="9">
    <location>
        <begin position="169"/>
        <end position="179"/>
    </location>
</feature>
<feature type="region of interest" description="Disordered" evidence="9">
    <location>
        <begin position="318"/>
        <end position="342"/>
    </location>
</feature>
<dbReference type="PROSITE" id="PS50014">
    <property type="entry name" value="BROMODOMAIN_2"/>
    <property type="match status" value="1"/>
</dbReference>
<feature type="domain" description="Bromo" evidence="10">
    <location>
        <begin position="418"/>
        <end position="488"/>
    </location>
</feature>
<dbReference type="CDD" id="cd05510">
    <property type="entry name" value="Bromo_SPT7_like"/>
    <property type="match status" value="1"/>
</dbReference>
<feature type="region of interest" description="Disordered" evidence="9">
    <location>
        <begin position="522"/>
        <end position="678"/>
    </location>
</feature>
<feature type="compositionally biased region" description="Acidic residues" evidence="9">
    <location>
        <begin position="141"/>
        <end position="150"/>
    </location>
</feature>
<feature type="compositionally biased region" description="Acidic residues" evidence="9">
    <location>
        <begin position="666"/>
        <end position="676"/>
    </location>
</feature>
<dbReference type="GO" id="GO:0005634">
    <property type="term" value="C:nucleus"/>
    <property type="evidence" value="ECO:0007669"/>
    <property type="project" value="UniProtKB-SubCell"/>
</dbReference>
<dbReference type="FunFam" id="1.20.920.10:FF:000032">
    <property type="entry name" value="Transcriptional activator spt7"/>
    <property type="match status" value="1"/>
</dbReference>
<evidence type="ECO:0000256" key="5">
    <source>
        <dbReference type="ARBA" id="ARBA00023163"/>
    </source>
</evidence>
<dbReference type="PANTHER" id="PTHR47343:SF1">
    <property type="entry name" value="TRANSCRIPTIONAL ACTIVATOR SPT7"/>
    <property type="match status" value="1"/>
</dbReference>
<evidence type="ECO:0000256" key="2">
    <source>
        <dbReference type="ARBA" id="ARBA00022553"/>
    </source>
</evidence>
<keyword evidence="3" id="KW-0805">Transcription regulation</keyword>
<accession>A0AAN6DBS4</accession>
<evidence type="ECO:0000313" key="11">
    <source>
        <dbReference type="EMBL" id="KAG7730443.1"/>
    </source>
</evidence>
<dbReference type="InterPro" id="IPR001487">
    <property type="entry name" value="Bromodomain"/>
</dbReference>
<dbReference type="GO" id="GO:0006357">
    <property type="term" value="P:regulation of transcription by RNA polymerase II"/>
    <property type="evidence" value="ECO:0007669"/>
    <property type="project" value="UniProtKB-ARBA"/>
</dbReference>
<organism evidence="11 12">
    <name type="scientific">Ogataea haglerorum</name>
    <dbReference type="NCBI Taxonomy" id="1937702"/>
    <lineage>
        <taxon>Eukaryota</taxon>
        <taxon>Fungi</taxon>
        <taxon>Dikarya</taxon>
        <taxon>Ascomycota</taxon>
        <taxon>Saccharomycotina</taxon>
        <taxon>Pichiomycetes</taxon>
        <taxon>Pichiales</taxon>
        <taxon>Pichiaceae</taxon>
        <taxon>Ogataea</taxon>
    </lineage>
</organism>
<keyword evidence="6" id="KW-0539">Nucleus</keyword>
<dbReference type="SMART" id="SM00297">
    <property type="entry name" value="BROMO"/>
    <property type="match status" value="1"/>
</dbReference>
<feature type="compositionally biased region" description="Basic and acidic residues" evidence="9">
    <location>
        <begin position="180"/>
        <end position="194"/>
    </location>
</feature>
<feature type="compositionally biased region" description="Polar residues" evidence="9">
    <location>
        <begin position="605"/>
        <end position="623"/>
    </location>
</feature>
<reference evidence="11" key="1">
    <citation type="journal article" date="2021" name="G3 (Bethesda)">
        <title>Genomic diversity, chromosomal rearrangements, and interspecies hybridization in the ogataea polymorpha species complex.</title>
        <authorList>
            <person name="Hanson S.J."/>
            <person name="Cinneide E.O."/>
            <person name="Salzberg L.I."/>
            <person name="Wolfe K.H."/>
            <person name="McGowan J."/>
            <person name="Fitzpatrick D.A."/>
            <person name="Matlin K."/>
        </authorList>
    </citation>
    <scope>NUCLEOTIDE SEQUENCE</scope>
    <source>
        <strain evidence="11">83-405-1</strain>
    </source>
</reference>
<keyword evidence="2" id="KW-0597">Phosphoprotein</keyword>
<feature type="region of interest" description="Disordered" evidence="9">
    <location>
        <begin position="1197"/>
        <end position="1237"/>
    </location>
</feature>
<proteinExistence type="predicted"/>
<dbReference type="GO" id="GO:0046695">
    <property type="term" value="C:SLIK (SAGA-like) complex"/>
    <property type="evidence" value="ECO:0007669"/>
    <property type="project" value="InterPro"/>
</dbReference>
<comment type="subcellular location">
    <subcellularLocation>
        <location evidence="1">Nucleus</location>
    </subcellularLocation>
</comment>
<feature type="compositionally biased region" description="Polar residues" evidence="9">
    <location>
        <begin position="1117"/>
        <end position="1131"/>
    </location>
</feature>
<evidence type="ECO:0000256" key="3">
    <source>
        <dbReference type="ARBA" id="ARBA00023015"/>
    </source>
</evidence>
<dbReference type="GO" id="GO:0000124">
    <property type="term" value="C:SAGA complex"/>
    <property type="evidence" value="ECO:0007669"/>
    <property type="project" value="InterPro"/>
</dbReference>
<evidence type="ECO:0000256" key="6">
    <source>
        <dbReference type="ARBA" id="ARBA00023242"/>
    </source>
</evidence>
<sequence>MDPKLAAFQKSDTKKLYGLTDRLFKDGVFNCYLTSQQFNLLDLILHRFKDAKIRIKLWDAFINNNLFLEFEQGPSLADKEIEDISSSGTEEIYLKQGTRSTRNLCSTIRYLLYEKAVDYYFGDEKVQDTKFAAFDILEESEDDEKFEDAEEKPLFPQPSSMNATRNEEDNYDDEDEDNEYNERQQEPKSNRDGSESDVVEISDSADKDATLKVDRYRDIPEQGELEENEQGQLKFVVNAQLLLARPEFPSTAEPVSSTDEAIGSMVHPILGTASAIESNFERQNELKLIKSFNKVYHSFENDLPNIVKRRKLERSDKALELNDTKDSGGSDVENAGNDTDDSQHVNKLMGLGGAANLSLKNLLARIEENRDKLNLTDLELKNLIMDVRKNRSKWASYNRIGQEELYEACEKVVLELRGYTEHSIAFLNRVSKREAPNYYQIIKKPMDLNTVMKKLKNFQYNSKTEFVDDLMLIWKNCLIYNSDPNHFLRADAIAMQKKTLSLIPLIPDIVIRDRAEVEKEAAAAAQQNEAEDTHEKPGFISSRGVGGSSTSAKKSKKSRKGLQEDDRSEPPAASDSPMGEGMGKKDTNTSAADQTTEQIEKRSPQSRNASDPPITQSNLSTPLVSAASEEKTGEREGTANPDDEDNDDDGTAMMEDRQVQEQQDDRNEDDDNEDLEMSTWRTLTSNTRYKLCQQRSNLFKGGKIQPNEDALLRDPIQMSNFSNYLDDSSKVVLHRNRQYFDENDDPYLIEYDIGGGIPSLKYKGPDYDAIENEILSDMMNQGKSLDELPQSQFSINMKGSNSIIFKNIALMQDIRKVCFKINIIRQMQTSQFIHQSQYHAPDIERLKPADIDPQSKLPTRDQLMPQVAYAALERSVSTIIMANGFETTNPSCVTIVTQLAEQYFGNLVKSLKMNMESNSINKLPLKSKRPMSFKDILLISLQENGIEKPDVLYSHYKEHLTKQNKKLTDLKFKLEGFLRDLLRPGIQEITENQFTDDSEQFLNGDFSNEIGEDFFGFKELGLDKEFNLLTSTIPLHLLHSKLSTQLSHLDSKSKKAKYEDFQEVQFPKLRKRDLSSQIGLLKPFYEDLLSKSRAAYAKQLKKHRQSLGLTDTEGLPTASNGTPNAPESGSAPNGGEPPSDFVEIEDPEDLVILEDDDLPLKQRNHRPKVPPNGRISQVKRKLINNAFFLDAQDLREQRSQNISTDPPTSMTGDTQTKTGNPEIPKTNDEFRKLEPVA</sequence>
<dbReference type="Gene3D" id="1.20.920.10">
    <property type="entry name" value="Bromodomain-like"/>
    <property type="match status" value="1"/>
</dbReference>
<dbReference type="Gene3D" id="1.10.20.10">
    <property type="entry name" value="Histone, subunit A"/>
    <property type="match status" value="1"/>
</dbReference>
<dbReference type="InterPro" id="IPR037782">
    <property type="entry name" value="Spt7"/>
</dbReference>
<dbReference type="InterPro" id="IPR036427">
    <property type="entry name" value="Bromodomain-like_sf"/>
</dbReference>
<evidence type="ECO:0000259" key="10">
    <source>
        <dbReference type="PROSITE" id="PS50014"/>
    </source>
</evidence>
<evidence type="ECO:0000256" key="1">
    <source>
        <dbReference type="ARBA" id="ARBA00004123"/>
    </source>
</evidence>
<feature type="compositionally biased region" description="Basic and acidic residues" evidence="9">
    <location>
        <begin position="1225"/>
        <end position="1237"/>
    </location>
</feature>
<dbReference type="GO" id="GO:0046982">
    <property type="term" value="F:protein heterodimerization activity"/>
    <property type="evidence" value="ECO:0007669"/>
    <property type="project" value="InterPro"/>
</dbReference>
<dbReference type="GO" id="GO:0005198">
    <property type="term" value="F:structural molecule activity"/>
    <property type="evidence" value="ECO:0007669"/>
    <property type="project" value="TreeGrafter"/>
</dbReference>
<feature type="compositionally biased region" description="Acidic residues" evidence="9">
    <location>
        <begin position="641"/>
        <end position="650"/>
    </location>
</feature>
<feature type="compositionally biased region" description="Polar residues" evidence="9">
    <location>
        <begin position="1199"/>
        <end position="1219"/>
    </location>
</feature>
<dbReference type="Pfam" id="PF00439">
    <property type="entry name" value="Bromodomain"/>
    <property type="match status" value="1"/>
</dbReference>
<feature type="compositionally biased region" description="Basic and acidic residues" evidence="9">
    <location>
        <begin position="318"/>
        <end position="328"/>
    </location>
</feature>
<feature type="region of interest" description="Disordered" evidence="9">
    <location>
        <begin position="141"/>
        <end position="205"/>
    </location>
</feature>
<dbReference type="EMBL" id="JAHLUH010000001">
    <property type="protein sequence ID" value="KAG7730443.1"/>
    <property type="molecule type" value="Genomic_DNA"/>
</dbReference>
<evidence type="ECO:0000256" key="9">
    <source>
        <dbReference type="SAM" id="MobiDB-lite"/>
    </source>
</evidence>
<feature type="compositionally biased region" description="Basic and acidic residues" evidence="9">
    <location>
        <begin position="628"/>
        <end position="637"/>
    </location>
</feature>
<evidence type="ECO:0000256" key="7">
    <source>
        <dbReference type="ARBA" id="ARBA00093633"/>
    </source>
</evidence>
<dbReference type="PANTHER" id="PTHR47343">
    <property type="entry name" value="TRANSCRIPTIONAL ACTIVATOR SPT7"/>
    <property type="match status" value="1"/>
</dbReference>
<dbReference type="PRINTS" id="PR00503">
    <property type="entry name" value="BROMODOMAIN"/>
</dbReference>
<feature type="region of interest" description="Disordered" evidence="9">
    <location>
        <begin position="1106"/>
        <end position="1142"/>
    </location>
</feature>
<comment type="caution">
    <text evidence="11">The sequence shown here is derived from an EMBL/GenBank/DDBJ whole genome shotgun (WGS) entry which is preliminary data.</text>
</comment>
<dbReference type="InterPro" id="IPR009072">
    <property type="entry name" value="Histone-fold"/>
</dbReference>
<evidence type="ECO:0000256" key="8">
    <source>
        <dbReference type="PROSITE-ProRule" id="PRU00035"/>
    </source>
</evidence>